<dbReference type="AlphaFoldDB" id="A0A401SJV5"/>
<feature type="domain" description="Zinc finger protein ZFPM1/2 PR" evidence="1">
    <location>
        <begin position="10"/>
        <end position="91"/>
    </location>
</feature>
<protein>
    <recommendedName>
        <fullName evidence="1">Zinc finger protein ZFPM1/2 PR domain-containing protein</fullName>
    </recommendedName>
</protein>
<dbReference type="EMBL" id="BEZZ01000318">
    <property type="protein sequence ID" value="GCC30686.1"/>
    <property type="molecule type" value="Genomic_DNA"/>
</dbReference>
<dbReference type="Pfam" id="PF21182">
    <property type="entry name" value="FOG1-like_PR"/>
    <property type="match status" value="1"/>
</dbReference>
<dbReference type="GO" id="GO:0030154">
    <property type="term" value="P:cell differentiation"/>
    <property type="evidence" value="ECO:0007669"/>
    <property type="project" value="TreeGrafter"/>
</dbReference>
<dbReference type="InterPro" id="IPR049361">
    <property type="entry name" value="ZFPM1/2_PR"/>
</dbReference>
<gene>
    <name evidence="2" type="ORF">chiPu_0009140</name>
</gene>
<dbReference type="GO" id="GO:0061629">
    <property type="term" value="F:RNA polymerase II-specific DNA-binding transcription factor binding"/>
    <property type="evidence" value="ECO:0007669"/>
    <property type="project" value="InterPro"/>
</dbReference>
<dbReference type="PANTHER" id="PTHR12958:SF5">
    <property type="entry name" value="ZINC FINGER PROTEIN ZFPM2"/>
    <property type="match status" value="1"/>
</dbReference>
<comment type="caution">
    <text evidence="2">The sequence shown here is derived from an EMBL/GenBank/DDBJ whole genome shotgun (WGS) entry which is preliminary data.</text>
</comment>
<keyword evidence="3" id="KW-1185">Reference proteome</keyword>
<dbReference type="GO" id="GO:0005634">
    <property type="term" value="C:nucleus"/>
    <property type="evidence" value="ECO:0007669"/>
    <property type="project" value="TreeGrafter"/>
</dbReference>
<evidence type="ECO:0000259" key="1">
    <source>
        <dbReference type="Pfam" id="PF21182"/>
    </source>
</evidence>
<proteinExistence type="predicted"/>
<dbReference type="OrthoDB" id="9872130at2759"/>
<name>A0A401SJV5_CHIPU</name>
<reference evidence="2 3" key="1">
    <citation type="journal article" date="2018" name="Nat. Ecol. Evol.">
        <title>Shark genomes provide insights into elasmobranch evolution and the origin of vertebrates.</title>
        <authorList>
            <person name="Hara Y"/>
            <person name="Yamaguchi K"/>
            <person name="Onimaru K"/>
            <person name="Kadota M"/>
            <person name="Koyanagi M"/>
            <person name="Keeley SD"/>
            <person name="Tatsumi K"/>
            <person name="Tanaka K"/>
            <person name="Motone F"/>
            <person name="Kageyama Y"/>
            <person name="Nozu R"/>
            <person name="Adachi N"/>
            <person name="Nishimura O"/>
            <person name="Nakagawa R"/>
            <person name="Tanegashima C"/>
            <person name="Kiyatake I"/>
            <person name="Matsumoto R"/>
            <person name="Murakumo K"/>
            <person name="Nishida K"/>
            <person name="Terakita A"/>
            <person name="Kuratani S"/>
            <person name="Sato K"/>
            <person name="Hyodo S Kuraku.S."/>
        </authorList>
    </citation>
    <scope>NUCLEOTIDE SEQUENCE [LARGE SCALE GENOMIC DNA]</scope>
</reference>
<accession>A0A401SJV5</accession>
<dbReference type="GO" id="GO:0007507">
    <property type="term" value="P:heart development"/>
    <property type="evidence" value="ECO:0007669"/>
    <property type="project" value="TreeGrafter"/>
</dbReference>
<dbReference type="PANTHER" id="PTHR12958">
    <property type="entry name" value="FRIEND OF GATA2-RELATED"/>
    <property type="match status" value="1"/>
</dbReference>
<evidence type="ECO:0000313" key="2">
    <source>
        <dbReference type="EMBL" id="GCC30686.1"/>
    </source>
</evidence>
<dbReference type="STRING" id="137246.A0A401SJV5"/>
<dbReference type="GO" id="GO:0045944">
    <property type="term" value="P:positive regulation of transcription by RNA polymerase II"/>
    <property type="evidence" value="ECO:0007669"/>
    <property type="project" value="TreeGrafter"/>
</dbReference>
<dbReference type="InterPro" id="IPR039746">
    <property type="entry name" value="FOG"/>
</dbReference>
<evidence type="ECO:0000313" key="3">
    <source>
        <dbReference type="Proteomes" id="UP000287033"/>
    </source>
</evidence>
<organism evidence="2 3">
    <name type="scientific">Chiloscyllium punctatum</name>
    <name type="common">Brownbanded bambooshark</name>
    <name type="synonym">Hemiscyllium punctatum</name>
    <dbReference type="NCBI Taxonomy" id="137246"/>
    <lineage>
        <taxon>Eukaryota</taxon>
        <taxon>Metazoa</taxon>
        <taxon>Chordata</taxon>
        <taxon>Craniata</taxon>
        <taxon>Vertebrata</taxon>
        <taxon>Chondrichthyes</taxon>
        <taxon>Elasmobranchii</taxon>
        <taxon>Galeomorphii</taxon>
        <taxon>Galeoidea</taxon>
        <taxon>Orectolobiformes</taxon>
        <taxon>Hemiscylliidae</taxon>
        <taxon>Chiloscyllium</taxon>
    </lineage>
</organism>
<dbReference type="Proteomes" id="UP000287033">
    <property type="component" value="Unassembled WGS sequence"/>
</dbReference>
<sequence>MLEQSVEYGELEIFQKNGERRIRSRQQIPGGTTWGPFNGSIGVTDNSSLKTKAAVPIVVHAGPKWLMDVTWRGTEDNNNNCVVYSKGKNVFFFM</sequence>
<dbReference type="GO" id="GO:0000122">
    <property type="term" value="P:negative regulation of transcription by RNA polymerase II"/>
    <property type="evidence" value="ECO:0007669"/>
    <property type="project" value="TreeGrafter"/>
</dbReference>